<dbReference type="Proteomes" id="UP000005631">
    <property type="component" value="Chromosome"/>
</dbReference>
<dbReference type="SUPFAM" id="SSF56784">
    <property type="entry name" value="HAD-like"/>
    <property type="match status" value="1"/>
</dbReference>
<dbReference type="InterPro" id="IPR006083">
    <property type="entry name" value="PRK/URK"/>
</dbReference>
<dbReference type="SUPFAM" id="SSF52540">
    <property type="entry name" value="P-loop containing nucleoside triphosphate hydrolases"/>
    <property type="match status" value="1"/>
</dbReference>
<dbReference type="EMBL" id="CP003156">
    <property type="protein sequence ID" value="AEV31156.1"/>
    <property type="molecule type" value="Genomic_DNA"/>
</dbReference>
<keyword evidence="1" id="KW-0963">Cytoplasm</keyword>
<evidence type="ECO:0000259" key="5">
    <source>
        <dbReference type="Pfam" id="PF00485"/>
    </source>
</evidence>
<dbReference type="AlphaFoldDB" id="G8R6L3"/>
<evidence type="ECO:0000256" key="2">
    <source>
        <dbReference type="ARBA" id="ARBA00022723"/>
    </source>
</evidence>
<dbReference type="InterPro" id="IPR006543">
    <property type="entry name" value="Histidinol-phos"/>
</dbReference>
<dbReference type="NCBIfam" id="TIGR01662">
    <property type="entry name" value="HAD-SF-IIIA"/>
    <property type="match status" value="1"/>
</dbReference>
<evidence type="ECO:0000256" key="3">
    <source>
        <dbReference type="ARBA" id="ARBA00022801"/>
    </source>
</evidence>
<protein>
    <submittedName>
        <fullName evidence="6">Histidinol-phosphate phosphatase family protein</fullName>
    </submittedName>
</protein>
<feature type="domain" description="Phosphoribulokinase/uridine kinase" evidence="5">
    <location>
        <begin position="450"/>
        <end position="622"/>
    </location>
</feature>
<dbReference type="KEGG" id="oho:Oweho_0134"/>
<dbReference type="InterPro" id="IPR006549">
    <property type="entry name" value="HAD-SF_hydro_IIIA"/>
</dbReference>
<dbReference type="InterPro" id="IPR029044">
    <property type="entry name" value="Nucleotide-diphossugar_trans"/>
</dbReference>
<dbReference type="Pfam" id="PF13242">
    <property type="entry name" value="Hydrolase_like"/>
    <property type="match status" value="1"/>
</dbReference>
<dbReference type="GO" id="GO:0005524">
    <property type="term" value="F:ATP binding"/>
    <property type="evidence" value="ECO:0007669"/>
    <property type="project" value="InterPro"/>
</dbReference>
<dbReference type="NCBIfam" id="TIGR01656">
    <property type="entry name" value="Histidinol-ppas"/>
    <property type="match status" value="1"/>
</dbReference>
<dbReference type="InterPro" id="IPR050486">
    <property type="entry name" value="Mannose-1P_guanyltransferase"/>
</dbReference>
<dbReference type="Pfam" id="PF00485">
    <property type="entry name" value="PRK"/>
    <property type="match status" value="1"/>
</dbReference>
<dbReference type="PANTHER" id="PTHR22572">
    <property type="entry name" value="SUGAR-1-PHOSPHATE GUANYL TRANSFERASE"/>
    <property type="match status" value="1"/>
</dbReference>
<evidence type="ECO:0000313" key="7">
    <source>
        <dbReference type="Proteomes" id="UP000005631"/>
    </source>
</evidence>
<keyword evidence="2" id="KW-0479">Metal-binding</keyword>
<dbReference type="eggNOG" id="COG0572">
    <property type="taxonomic scope" value="Bacteria"/>
</dbReference>
<dbReference type="Pfam" id="PF00483">
    <property type="entry name" value="NTP_transferase"/>
    <property type="match status" value="1"/>
</dbReference>
<dbReference type="Gene3D" id="3.90.550.10">
    <property type="entry name" value="Spore Coat Polysaccharide Biosynthesis Protein SpsA, Chain A"/>
    <property type="match status" value="1"/>
</dbReference>
<dbReference type="RefSeq" id="WP_014200517.1">
    <property type="nucleotide sequence ID" value="NC_016599.1"/>
</dbReference>
<dbReference type="eggNOG" id="COG0241">
    <property type="taxonomic scope" value="Bacteria"/>
</dbReference>
<keyword evidence="7" id="KW-1185">Reference proteome</keyword>
<dbReference type="Gene3D" id="3.40.50.300">
    <property type="entry name" value="P-loop containing nucleotide triphosphate hydrolases"/>
    <property type="match status" value="1"/>
</dbReference>
<dbReference type="STRING" id="926562.Oweho_0134"/>
<sequence>MKVVILAGGRGTRLGELTKDIPKPMVPLLGKPLLQYQIELLVRYGFSEVILIVNHLSQPIKDHFGDGADFGIKIRYYQEEKPLGTVGGIKDLEAELTEDFLVLYGDVMMEMDLKRLANFHNEKGSQATLVVHPNDHPYDSDLVEMDEEGLIVNVLPKPHSADLIYHNMVNAAVYILSPAIFPFLEKGKKADFGKDIFPRVFTDLKMYGYNTPEYLKDMGTPDRLEHVGHDVQSGKVRKRNLENRQKAIFLDRDGVINENVDLIHKPEDFHLYPFTARAISKINTSDYLAVVTTNQSVVARNLTTIQGLGEIHKKMETELGDAGAKLDAIYYCPHHPDKGYPEENVAYKIDCDCRKPKPGMINNASRDYNIDPLQSFMIGDSEGDMGAGKAAGCTTVGVMTGFGLRKAKTKPDYLFANLEEAANFIVDEPYKDLAAKVKDLVSTSSKETLVINIGGNTRSGKSTLATYLQKQLKADGIDCLRITLDHWILPKSERIGKEEVFHNFQIDKLESDVQSIINGETIELKGYTPHPDYDVEDVTYKLEGQKVILIEGVVALATESLRTISDFKIFKNISEDLLKQRMFTYYDWKGYSEESIHVLWETRKPNEYDLIAQNEEFADLVI</sequence>
<dbReference type="SUPFAM" id="SSF53448">
    <property type="entry name" value="Nucleotide-diphospho-sugar transferases"/>
    <property type="match status" value="1"/>
</dbReference>
<dbReference type="CDD" id="cd07503">
    <property type="entry name" value="HAD_HisB-N"/>
    <property type="match status" value="1"/>
</dbReference>
<name>G8R6L3_OWEHD</name>
<proteinExistence type="predicted"/>
<dbReference type="InterPro" id="IPR005835">
    <property type="entry name" value="NTP_transferase_dom"/>
</dbReference>
<dbReference type="InterPro" id="IPR027417">
    <property type="entry name" value="P-loop_NTPase"/>
</dbReference>
<dbReference type="Gene3D" id="3.40.50.1000">
    <property type="entry name" value="HAD superfamily/HAD-like"/>
    <property type="match status" value="1"/>
</dbReference>
<keyword evidence="3" id="KW-0378">Hydrolase</keyword>
<gene>
    <name evidence="6" type="ordered locus">Oweho_0134</name>
</gene>
<dbReference type="GO" id="GO:0016301">
    <property type="term" value="F:kinase activity"/>
    <property type="evidence" value="ECO:0007669"/>
    <property type="project" value="InterPro"/>
</dbReference>
<accession>G8R6L3</accession>
<reference evidence="6 7" key="1">
    <citation type="journal article" date="2012" name="Stand. Genomic Sci.">
        <title>Genome sequence of the orange-pigmented seawater bacterium Owenweeksia hongkongensis type strain (UST20020801(T)).</title>
        <authorList>
            <person name="Riedel T."/>
            <person name="Held B."/>
            <person name="Nolan M."/>
            <person name="Lucas S."/>
            <person name="Lapidus A."/>
            <person name="Tice H."/>
            <person name="Del Rio T.G."/>
            <person name="Cheng J.F."/>
            <person name="Han C."/>
            <person name="Tapia R."/>
            <person name="Goodwin L.A."/>
            <person name="Pitluck S."/>
            <person name="Liolios K."/>
            <person name="Mavromatis K."/>
            <person name="Pagani I."/>
            <person name="Ivanova N."/>
            <person name="Mikhailova N."/>
            <person name="Pati A."/>
            <person name="Chen A."/>
            <person name="Palaniappan K."/>
            <person name="Rohde M."/>
            <person name="Tindall B.J."/>
            <person name="Detter J.C."/>
            <person name="Goker M."/>
            <person name="Woyke T."/>
            <person name="Bristow J."/>
            <person name="Eisen J.A."/>
            <person name="Markowitz V."/>
            <person name="Hugenholtz P."/>
            <person name="Klenk H.P."/>
            <person name="Kyrpides N.C."/>
        </authorList>
    </citation>
    <scope>NUCLEOTIDE SEQUENCE</scope>
    <source>
        <strain evidence="7">DSM 17368 / JCM 12287 / NRRL B-23963</strain>
    </source>
</reference>
<evidence type="ECO:0000259" key="4">
    <source>
        <dbReference type="Pfam" id="PF00483"/>
    </source>
</evidence>
<organism evidence="6 7">
    <name type="scientific">Owenweeksia hongkongensis (strain DSM 17368 / CIP 108786 / JCM 12287 / NRRL B-23963 / UST20020801)</name>
    <dbReference type="NCBI Taxonomy" id="926562"/>
    <lineage>
        <taxon>Bacteria</taxon>
        <taxon>Pseudomonadati</taxon>
        <taxon>Bacteroidota</taxon>
        <taxon>Flavobacteriia</taxon>
        <taxon>Flavobacteriales</taxon>
        <taxon>Owenweeksiaceae</taxon>
        <taxon>Owenweeksia</taxon>
    </lineage>
</organism>
<dbReference type="eggNOG" id="COG1208">
    <property type="taxonomic scope" value="Bacteria"/>
</dbReference>
<evidence type="ECO:0000256" key="1">
    <source>
        <dbReference type="ARBA" id="ARBA00022490"/>
    </source>
</evidence>
<dbReference type="HOGENOM" id="CLU_028110_0_0_10"/>
<dbReference type="InterPro" id="IPR023214">
    <property type="entry name" value="HAD_sf"/>
</dbReference>
<feature type="domain" description="Nucleotidyl transferase" evidence="4">
    <location>
        <begin position="2"/>
        <end position="231"/>
    </location>
</feature>
<dbReference type="InterPro" id="IPR036412">
    <property type="entry name" value="HAD-like_sf"/>
</dbReference>
<dbReference type="OrthoDB" id="9813880at2"/>
<dbReference type="GO" id="GO:0016791">
    <property type="term" value="F:phosphatase activity"/>
    <property type="evidence" value="ECO:0007669"/>
    <property type="project" value="InterPro"/>
</dbReference>
<dbReference type="CDD" id="cd04181">
    <property type="entry name" value="NTP_transferase"/>
    <property type="match status" value="1"/>
</dbReference>
<evidence type="ECO:0000313" key="6">
    <source>
        <dbReference type="EMBL" id="AEV31156.1"/>
    </source>
</evidence>
<dbReference type="PATRIC" id="fig|926562.3.peg.135"/>
<dbReference type="GO" id="GO:0046872">
    <property type="term" value="F:metal ion binding"/>
    <property type="evidence" value="ECO:0007669"/>
    <property type="project" value="UniProtKB-KW"/>
</dbReference>